<accession>A0ABQ5F3V2</accession>
<organism evidence="4 5">
    <name type="scientific">Tanacetum coccineum</name>
    <dbReference type="NCBI Taxonomy" id="301880"/>
    <lineage>
        <taxon>Eukaryota</taxon>
        <taxon>Viridiplantae</taxon>
        <taxon>Streptophyta</taxon>
        <taxon>Embryophyta</taxon>
        <taxon>Tracheophyta</taxon>
        <taxon>Spermatophyta</taxon>
        <taxon>Magnoliopsida</taxon>
        <taxon>eudicotyledons</taxon>
        <taxon>Gunneridae</taxon>
        <taxon>Pentapetalae</taxon>
        <taxon>asterids</taxon>
        <taxon>campanulids</taxon>
        <taxon>Asterales</taxon>
        <taxon>Asteraceae</taxon>
        <taxon>Asteroideae</taxon>
        <taxon>Anthemideae</taxon>
        <taxon>Anthemidinae</taxon>
        <taxon>Tanacetum</taxon>
    </lineage>
</organism>
<feature type="region of interest" description="Disordered" evidence="2">
    <location>
        <begin position="499"/>
        <end position="526"/>
    </location>
</feature>
<protein>
    <submittedName>
        <fullName evidence="4">Integrase, catalytic region, zinc finger, CCHC-type containing protein</fullName>
    </submittedName>
</protein>
<keyword evidence="1" id="KW-0175">Coiled coil</keyword>
<feature type="domain" description="Retrovirus-related Pol polyprotein from transposon TNT 1-94-like beta-barrel" evidence="3">
    <location>
        <begin position="655"/>
        <end position="728"/>
    </location>
</feature>
<dbReference type="EMBL" id="BQNB010016959">
    <property type="protein sequence ID" value="GJT57753.1"/>
    <property type="molecule type" value="Genomic_DNA"/>
</dbReference>
<reference evidence="4" key="1">
    <citation type="journal article" date="2022" name="Int. J. Mol. Sci.">
        <title>Draft Genome of Tanacetum Coccineum: Genomic Comparison of Closely Related Tanacetum-Family Plants.</title>
        <authorList>
            <person name="Yamashiro T."/>
            <person name="Shiraishi A."/>
            <person name="Nakayama K."/>
            <person name="Satake H."/>
        </authorList>
    </citation>
    <scope>NUCLEOTIDE SEQUENCE</scope>
</reference>
<evidence type="ECO:0000256" key="1">
    <source>
        <dbReference type="SAM" id="Coils"/>
    </source>
</evidence>
<proteinExistence type="predicted"/>
<evidence type="ECO:0000313" key="4">
    <source>
        <dbReference type="EMBL" id="GJT57753.1"/>
    </source>
</evidence>
<feature type="compositionally biased region" description="Polar residues" evidence="2">
    <location>
        <begin position="510"/>
        <end position="524"/>
    </location>
</feature>
<keyword evidence="5" id="KW-1185">Reference proteome</keyword>
<comment type="caution">
    <text evidence="4">The sequence shown here is derived from an EMBL/GenBank/DDBJ whole genome shotgun (WGS) entry which is preliminary data.</text>
</comment>
<gene>
    <name evidence="4" type="ORF">Tco_0992807</name>
</gene>
<sequence length="783" mass="89514">MLEKGSYIPWASRFKRYINRKRETQKFLNNSIDNGPYVFKEIQPNENENPRPETEDDLTGDALKQYEAGIEAMNLILISIPNYIYNSIDACQTKEQMWDKAEHLMQGTVLNKVDRETQFNNEFDQFIVKPRESLFLQPEWLKYVTSVRLARNLIEDSYDDLFDYLQQYEKIVIASRAKKLEKTHDPLALYQGETFHNDSEDPLTSKMMLLARAITQRYSNPTNNCLRSSSNMGNQAVVQADRVNIQTRNAGNDCRTAKSSNVQKETGNVQRIFQTTSSGNDFKYFMEQMLLAKKDKAGVILSIEQNDFLLAGTPKMEELEELSANICLMARIQPSHIDSDEGPSYDSAFISEDLYELKQLTRNAYKETVKQQIIANKVKYQNNVLTKQLEQCKERDKIRALEQERDELQLKVSEQRKQILELQNAQSVLKRKMNDDEDKYLDNNLNLEAKTRTETHGEIDELIEHVNQKTYAYADVRAQNQDLLITIYELKAKLKNVEKDATSVRRPLSRGSSSKNSVLSNTKSHSAHIEVHIKSNKKTNVASKKNFVQNKKNVTNVDVKNASKAKDVLCVSCAKNVLIPCHDSCLAKYKLNMHSNVRTAFFTTPRTATPKSLDTTSVVTKTRFAVVTPLSEKTKDSNTFRSTSLFAQVVQIVLWIVDSECSKHMTGDFSLLKNFVEKFIGTVRFRNGHFAAITCYGDYVHGNITIFNVYYVEGLGHNLFSVGACESNLYTISISEMASSSPVCLMSKATSTKSWLWHLRMSHLNFGTINDLTKQDLCESQTE</sequence>
<feature type="coiled-coil region" evidence="1">
    <location>
        <begin position="398"/>
        <end position="425"/>
    </location>
</feature>
<evidence type="ECO:0000259" key="3">
    <source>
        <dbReference type="Pfam" id="PF22936"/>
    </source>
</evidence>
<reference evidence="4" key="2">
    <citation type="submission" date="2022-01" db="EMBL/GenBank/DDBJ databases">
        <authorList>
            <person name="Yamashiro T."/>
            <person name="Shiraishi A."/>
            <person name="Satake H."/>
            <person name="Nakayama K."/>
        </authorList>
    </citation>
    <scope>NUCLEOTIDE SEQUENCE</scope>
</reference>
<evidence type="ECO:0000313" key="5">
    <source>
        <dbReference type="Proteomes" id="UP001151760"/>
    </source>
</evidence>
<dbReference type="Pfam" id="PF22936">
    <property type="entry name" value="Pol_BBD"/>
    <property type="match status" value="1"/>
</dbReference>
<dbReference type="Proteomes" id="UP001151760">
    <property type="component" value="Unassembled WGS sequence"/>
</dbReference>
<evidence type="ECO:0000256" key="2">
    <source>
        <dbReference type="SAM" id="MobiDB-lite"/>
    </source>
</evidence>
<dbReference type="InterPro" id="IPR054722">
    <property type="entry name" value="PolX-like_BBD"/>
</dbReference>
<name>A0ABQ5F3V2_9ASTR</name>